<reference evidence="1" key="1">
    <citation type="journal article" date="2014" name="Int. J. Syst. Evol. Microbiol.">
        <title>Complete genome sequence of Corynebacterium casei LMG S-19264T (=DSM 44701T), isolated from a smear-ripened cheese.</title>
        <authorList>
            <consortium name="US DOE Joint Genome Institute (JGI-PGF)"/>
            <person name="Walter F."/>
            <person name="Albersmeier A."/>
            <person name="Kalinowski J."/>
            <person name="Ruckert C."/>
        </authorList>
    </citation>
    <scope>NUCLEOTIDE SEQUENCE</scope>
    <source>
        <strain evidence="1">JCM 13064</strain>
    </source>
</reference>
<dbReference type="AlphaFoldDB" id="A0A917RAH3"/>
<gene>
    <name evidence="1" type="ORF">GCM10007964_45710</name>
</gene>
<dbReference type="RefSeq" id="WP_189165068.1">
    <property type="nucleotide sequence ID" value="NZ_BMNT01000025.1"/>
</dbReference>
<proteinExistence type="predicted"/>
<protein>
    <submittedName>
        <fullName evidence="1">Uncharacterized protein</fullName>
    </submittedName>
</protein>
<dbReference type="EMBL" id="BMNT01000025">
    <property type="protein sequence ID" value="GGK98365.1"/>
    <property type="molecule type" value="Genomic_DNA"/>
</dbReference>
<dbReference type="Proteomes" id="UP000645217">
    <property type="component" value="Unassembled WGS sequence"/>
</dbReference>
<sequence length="62" mass="6698">MALTAPEDRLLPALPVLGVLYDLEPAGDPPVNGTVTQVLTSILPWRVTSSRRSGAKWDADRL</sequence>
<organism evidence="1 2">
    <name type="scientific">Sphaerisporangium melleum</name>
    <dbReference type="NCBI Taxonomy" id="321316"/>
    <lineage>
        <taxon>Bacteria</taxon>
        <taxon>Bacillati</taxon>
        <taxon>Actinomycetota</taxon>
        <taxon>Actinomycetes</taxon>
        <taxon>Streptosporangiales</taxon>
        <taxon>Streptosporangiaceae</taxon>
        <taxon>Sphaerisporangium</taxon>
    </lineage>
</organism>
<name>A0A917RAH3_9ACTN</name>
<reference evidence="1" key="2">
    <citation type="submission" date="2020-09" db="EMBL/GenBank/DDBJ databases">
        <authorList>
            <person name="Sun Q."/>
            <person name="Ohkuma M."/>
        </authorList>
    </citation>
    <scope>NUCLEOTIDE SEQUENCE</scope>
    <source>
        <strain evidence="1">JCM 13064</strain>
    </source>
</reference>
<evidence type="ECO:0000313" key="1">
    <source>
        <dbReference type="EMBL" id="GGK98365.1"/>
    </source>
</evidence>
<accession>A0A917RAH3</accession>
<keyword evidence="2" id="KW-1185">Reference proteome</keyword>
<evidence type="ECO:0000313" key="2">
    <source>
        <dbReference type="Proteomes" id="UP000645217"/>
    </source>
</evidence>
<comment type="caution">
    <text evidence="1">The sequence shown here is derived from an EMBL/GenBank/DDBJ whole genome shotgun (WGS) entry which is preliminary data.</text>
</comment>